<dbReference type="GO" id="GO:0005975">
    <property type="term" value="P:carbohydrate metabolic process"/>
    <property type="evidence" value="ECO:0007669"/>
    <property type="project" value="InterPro"/>
</dbReference>
<dbReference type="GO" id="GO:0030246">
    <property type="term" value="F:carbohydrate binding"/>
    <property type="evidence" value="ECO:0007669"/>
    <property type="project" value="InterPro"/>
</dbReference>
<dbReference type="GO" id="GO:0016853">
    <property type="term" value="F:isomerase activity"/>
    <property type="evidence" value="ECO:0007669"/>
    <property type="project" value="InterPro"/>
</dbReference>
<dbReference type="Gene3D" id="2.70.98.10">
    <property type="match status" value="1"/>
</dbReference>
<name>A0A3M9XB61_9HYPH</name>
<proteinExistence type="predicted"/>
<comment type="caution">
    <text evidence="1">The sequence shown here is derived from an EMBL/GenBank/DDBJ whole genome shotgun (WGS) entry which is preliminary data.</text>
</comment>
<dbReference type="InterPro" id="IPR011013">
    <property type="entry name" value="Gal_mutarotase_sf_dom"/>
</dbReference>
<organism evidence="1 2">
    <name type="scientific">Mesorhizobium japonicum</name>
    <dbReference type="NCBI Taxonomy" id="2066070"/>
    <lineage>
        <taxon>Bacteria</taxon>
        <taxon>Pseudomonadati</taxon>
        <taxon>Pseudomonadota</taxon>
        <taxon>Alphaproteobacteria</taxon>
        <taxon>Hyphomicrobiales</taxon>
        <taxon>Phyllobacteriaceae</taxon>
        <taxon>Mesorhizobium</taxon>
    </lineage>
</organism>
<dbReference type="EMBL" id="QKOD01000003">
    <property type="protein sequence ID" value="RNJ45194.1"/>
    <property type="molecule type" value="Genomic_DNA"/>
</dbReference>
<dbReference type="Pfam" id="PF01263">
    <property type="entry name" value="Aldose_epim"/>
    <property type="match status" value="1"/>
</dbReference>
<gene>
    <name evidence="1" type="ORF">DNR46_15115</name>
</gene>
<dbReference type="CDD" id="cd09021">
    <property type="entry name" value="Aldose_epim_Ec_YphB"/>
    <property type="match status" value="1"/>
</dbReference>
<dbReference type="InterPro" id="IPR014718">
    <property type="entry name" value="GH-type_carb-bd"/>
</dbReference>
<dbReference type="SUPFAM" id="SSF74650">
    <property type="entry name" value="Galactose mutarotase-like"/>
    <property type="match status" value="1"/>
</dbReference>
<reference evidence="1 2" key="1">
    <citation type="journal article" date="2018" name="Mol. Plant Microbe Interact.">
        <title>Taxonomically Different Co-Microsymbionts of a Relict Legume, Oxytropis popoviana, Have Complementary Sets of Symbiotic Genes and Together Increase the Efficiency of Plant Nodulation.</title>
        <authorList>
            <person name="Safronova V."/>
            <person name="Belimov A."/>
            <person name="Sazanova A."/>
            <person name="Chirak E."/>
            <person name="Verkhozina A."/>
            <person name="Kuznetsova I."/>
            <person name="Andronov E."/>
            <person name="Puhalsky J."/>
            <person name="Tikhonovich I."/>
        </authorList>
    </citation>
    <scope>NUCLEOTIDE SEQUENCE [LARGE SCALE GENOMIC DNA]</scope>
    <source>
        <strain evidence="1 2">Opo-235</strain>
    </source>
</reference>
<protein>
    <submittedName>
        <fullName evidence="1">Aldose 1-epimerase</fullName>
    </submittedName>
</protein>
<dbReference type="AlphaFoldDB" id="A0A3M9XB61"/>
<evidence type="ECO:0000313" key="2">
    <source>
        <dbReference type="Proteomes" id="UP000275436"/>
    </source>
</evidence>
<evidence type="ECO:0000313" key="1">
    <source>
        <dbReference type="EMBL" id="RNJ45194.1"/>
    </source>
</evidence>
<sequence length="299" mass="32874">MADGSHGCFSMTNGDEIELADGRASLVVRPREGAAILRYDALRPGRAPTPLLEPSRGLLKFGSQLLAPWSNRISGGGFEFDGRFHAIEPNVEGEPFPLHGDAFQRPWRLTRRTATEMELVLEDGAIGPYRYHASVRYALEAGALSAVLAVENRAAIRLPYGLGFHPWFPRRPRTLLQASAHSVWLEDERHLPTGVVPLASRPDWDFSQAAPLPDAWVNNAFEGWNGHASIIQPDDAIAITVEASPSLNVFVLYSPARDADFFCFEPVSHVVDAHHGSGLTTLEKGGSTSAHLRLRWDEL</sequence>
<dbReference type="InterPro" id="IPR008183">
    <property type="entry name" value="Aldose_1/G6P_1-epimerase"/>
</dbReference>
<dbReference type="Proteomes" id="UP000275436">
    <property type="component" value="Unassembled WGS sequence"/>
</dbReference>
<accession>A0A3M9XB61</accession>